<evidence type="ECO:0000313" key="2">
    <source>
        <dbReference type="EnsemblMetazoa" id="HelroP178895"/>
    </source>
</evidence>
<dbReference type="RefSeq" id="XP_009026007.1">
    <property type="nucleotide sequence ID" value="XM_009027759.1"/>
</dbReference>
<dbReference type="GeneID" id="20207003"/>
<evidence type="ECO:0000313" key="1">
    <source>
        <dbReference type="EMBL" id="ESN95975.1"/>
    </source>
</evidence>
<dbReference type="HOGENOM" id="CLU_2087423_0_0_1"/>
<dbReference type="InParanoid" id="T1FDV4"/>
<dbReference type="EMBL" id="AMQM01006605">
    <property type="status" value="NOT_ANNOTATED_CDS"/>
    <property type="molecule type" value="Genomic_DNA"/>
</dbReference>
<reference evidence="1 3" key="2">
    <citation type="journal article" date="2013" name="Nature">
        <title>Insights into bilaterian evolution from three spiralian genomes.</title>
        <authorList>
            <person name="Simakov O."/>
            <person name="Marletaz F."/>
            <person name="Cho S.J."/>
            <person name="Edsinger-Gonzales E."/>
            <person name="Havlak P."/>
            <person name="Hellsten U."/>
            <person name="Kuo D.H."/>
            <person name="Larsson T."/>
            <person name="Lv J."/>
            <person name="Arendt D."/>
            <person name="Savage R."/>
            <person name="Osoegawa K."/>
            <person name="de Jong P."/>
            <person name="Grimwood J."/>
            <person name="Chapman J.A."/>
            <person name="Shapiro H."/>
            <person name="Aerts A."/>
            <person name="Otillar R.P."/>
            <person name="Terry A.Y."/>
            <person name="Boore J.L."/>
            <person name="Grigoriev I.V."/>
            <person name="Lindberg D.R."/>
            <person name="Seaver E.C."/>
            <person name="Weisblat D.A."/>
            <person name="Putnam N.H."/>
            <person name="Rokhsar D.S."/>
        </authorList>
    </citation>
    <scope>NUCLEOTIDE SEQUENCE</scope>
</reference>
<protein>
    <submittedName>
        <fullName evidence="1 2">Uncharacterized protein</fullName>
    </submittedName>
</protein>
<dbReference type="EnsemblMetazoa" id="HelroT178895">
    <property type="protein sequence ID" value="HelroP178895"/>
    <property type="gene ID" value="HelroG178895"/>
</dbReference>
<sequence>MRKERMENLTTTGKIAGRRDRGQQRITLVKSSCHLLNITIFQFLRTVKYRVLWRPMVLKRLGTRKKEEYHNYCFNYHCFNYHNYHCFNYHCFNYHNYHCFNYHCFKYHNYHCCYCLF</sequence>
<organism evidence="2 3">
    <name type="scientific">Helobdella robusta</name>
    <name type="common">Californian leech</name>
    <dbReference type="NCBI Taxonomy" id="6412"/>
    <lineage>
        <taxon>Eukaryota</taxon>
        <taxon>Metazoa</taxon>
        <taxon>Spiralia</taxon>
        <taxon>Lophotrochozoa</taxon>
        <taxon>Annelida</taxon>
        <taxon>Clitellata</taxon>
        <taxon>Hirudinea</taxon>
        <taxon>Rhynchobdellida</taxon>
        <taxon>Glossiphoniidae</taxon>
        <taxon>Helobdella</taxon>
    </lineage>
</organism>
<accession>T1FDV4</accession>
<dbReference type="EMBL" id="KB097496">
    <property type="protein sequence ID" value="ESN95975.1"/>
    <property type="molecule type" value="Genomic_DNA"/>
</dbReference>
<reference evidence="3" key="1">
    <citation type="submission" date="2012-12" db="EMBL/GenBank/DDBJ databases">
        <authorList>
            <person name="Hellsten U."/>
            <person name="Grimwood J."/>
            <person name="Chapman J.A."/>
            <person name="Shapiro H."/>
            <person name="Aerts A."/>
            <person name="Otillar R.P."/>
            <person name="Terry A.Y."/>
            <person name="Boore J.L."/>
            <person name="Simakov O."/>
            <person name="Marletaz F."/>
            <person name="Cho S.-J."/>
            <person name="Edsinger-Gonzales E."/>
            <person name="Havlak P."/>
            <person name="Kuo D.-H."/>
            <person name="Larsson T."/>
            <person name="Lv J."/>
            <person name="Arendt D."/>
            <person name="Savage R."/>
            <person name="Osoegawa K."/>
            <person name="de Jong P."/>
            <person name="Lindberg D.R."/>
            <person name="Seaver E.C."/>
            <person name="Weisblat D.A."/>
            <person name="Putnam N.H."/>
            <person name="Grigoriev I.V."/>
            <person name="Rokhsar D.S."/>
        </authorList>
    </citation>
    <scope>NUCLEOTIDE SEQUENCE</scope>
</reference>
<dbReference type="AlphaFoldDB" id="T1FDV4"/>
<reference evidence="2" key="3">
    <citation type="submission" date="2015-06" db="UniProtKB">
        <authorList>
            <consortium name="EnsemblMetazoa"/>
        </authorList>
    </citation>
    <scope>IDENTIFICATION</scope>
</reference>
<dbReference type="CTD" id="20207003"/>
<dbReference type="Proteomes" id="UP000015101">
    <property type="component" value="Unassembled WGS sequence"/>
</dbReference>
<gene>
    <name evidence="2" type="primary">20207003</name>
    <name evidence="1" type="ORF">HELRODRAFT_178895</name>
</gene>
<name>T1FDV4_HELRO</name>
<dbReference type="KEGG" id="hro:HELRODRAFT_178895"/>
<proteinExistence type="predicted"/>
<dbReference type="OrthoDB" id="6783874at2759"/>
<keyword evidence="3" id="KW-1185">Reference proteome</keyword>
<evidence type="ECO:0000313" key="3">
    <source>
        <dbReference type="Proteomes" id="UP000015101"/>
    </source>
</evidence>